<dbReference type="Gene3D" id="1.10.357.10">
    <property type="entry name" value="Tetracycline Repressor, domain 2"/>
    <property type="match status" value="1"/>
</dbReference>
<gene>
    <name evidence="6" type="ORF">FED44_24465</name>
</gene>
<dbReference type="InterPro" id="IPR001647">
    <property type="entry name" value="HTH_TetR"/>
</dbReference>
<keyword evidence="1" id="KW-0805">Transcription regulation</keyword>
<dbReference type="PRINTS" id="PR00455">
    <property type="entry name" value="HTHTETR"/>
</dbReference>
<evidence type="ECO:0000256" key="1">
    <source>
        <dbReference type="ARBA" id="ARBA00023015"/>
    </source>
</evidence>
<evidence type="ECO:0000256" key="4">
    <source>
        <dbReference type="PROSITE-ProRule" id="PRU00335"/>
    </source>
</evidence>
<dbReference type="OrthoDB" id="3296001at2"/>
<protein>
    <submittedName>
        <fullName evidence="6">TetR family transcriptional regulator</fullName>
    </submittedName>
</protein>
<dbReference type="Pfam" id="PF17754">
    <property type="entry name" value="TetR_C_14"/>
    <property type="match status" value="1"/>
</dbReference>
<keyword evidence="2 4" id="KW-0238">DNA-binding</keyword>
<keyword evidence="3" id="KW-0804">Transcription</keyword>
<dbReference type="Proteomes" id="UP000309033">
    <property type="component" value="Unassembled WGS sequence"/>
</dbReference>
<dbReference type="GO" id="GO:0000976">
    <property type="term" value="F:transcription cis-regulatory region binding"/>
    <property type="evidence" value="ECO:0007669"/>
    <property type="project" value="TreeGrafter"/>
</dbReference>
<dbReference type="AlphaFoldDB" id="A0A5R8YQM6"/>
<sequence length="226" mass="25002">MQVATGSFRGGDAVGLRERKKQRTRDALVDAALDLFLTRGYEATTVEQIAAEVDVSSRTFFRYFASKEDAALSLTAEEQEMFLAELVTRPESESPFTALSQSMRAMLGILRELDEAETGRIVKARRLIHSTPSLLAGGMRLVRENERRLVAEVARRMGVPPDDLQPQFVVSLFVGIGLLCLDGPTEDLGDMARRYEDLLTLAERSLRPGWDLPVRPGTAGVVPPPR</sequence>
<comment type="caution">
    <text evidence="6">The sequence shown here is derived from an EMBL/GenBank/DDBJ whole genome shotgun (WGS) entry which is preliminary data.</text>
</comment>
<evidence type="ECO:0000313" key="7">
    <source>
        <dbReference type="Proteomes" id="UP000309033"/>
    </source>
</evidence>
<dbReference type="InterPro" id="IPR009057">
    <property type="entry name" value="Homeodomain-like_sf"/>
</dbReference>
<dbReference type="EMBL" id="VANP01000010">
    <property type="protein sequence ID" value="TLP55782.1"/>
    <property type="molecule type" value="Genomic_DNA"/>
</dbReference>
<keyword evidence="7" id="KW-1185">Reference proteome</keyword>
<feature type="domain" description="HTH tetR-type" evidence="5">
    <location>
        <begin position="22"/>
        <end position="82"/>
    </location>
</feature>
<dbReference type="PANTHER" id="PTHR30055:SF234">
    <property type="entry name" value="HTH-TYPE TRANSCRIPTIONAL REGULATOR BETI"/>
    <property type="match status" value="1"/>
</dbReference>
<dbReference type="InterPro" id="IPR050109">
    <property type="entry name" value="HTH-type_TetR-like_transc_reg"/>
</dbReference>
<dbReference type="SUPFAM" id="SSF46689">
    <property type="entry name" value="Homeodomain-like"/>
    <property type="match status" value="1"/>
</dbReference>
<evidence type="ECO:0000259" key="5">
    <source>
        <dbReference type="PROSITE" id="PS50977"/>
    </source>
</evidence>
<proteinExistence type="predicted"/>
<organism evidence="6 7">
    <name type="scientific">Microbispora triticiradicis</name>
    <dbReference type="NCBI Taxonomy" id="2200763"/>
    <lineage>
        <taxon>Bacteria</taxon>
        <taxon>Bacillati</taxon>
        <taxon>Actinomycetota</taxon>
        <taxon>Actinomycetes</taxon>
        <taxon>Streptosporangiales</taxon>
        <taxon>Streptosporangiaceae</taxon>
        <taxon>Microbispora</taxon>
    </lineage>
</organism>
<evidence type="ECO:0000256" key="2">
    <source>
        <dbReference type="ARBA" id="ARBA00023125"/>
    </source>
</evidence>
<dbReference type="Pfam" id="PF00440">
    <property type="entry name" value="TetR_N"/>
    <property type="match status" value="1"/>
</dbReference>
<dbReference type="PANTHER" id="PTHR30055">
    <property type="entry name" value="HTH-TYPE TRANSCRIPTIONAL REGULATOR RUTR"/>
    <property type="match status" value="1"/>
</dbReference>
<evidence type="ECO:0000256" key="3">
    <source>
        <dbReference type="ARBA" id="ARBA00023163"/>
    </source>
</evidence>
<dbReference type="Gene3D" id="1.10.10.60">
    <property type="entry name" value="Homeodomain-like"/>
    <property type="match status" value="1"/>
</dbReference>
<dbReference type="GO" id="GO:0003700">
    <property type="term" value="F:DNA-binding transcription factor activity"/>
    <property type="evidence" value="ECO:0007669"/>
    <property type="project" value="TreeGrafter"/>
</dbReference>
<accession>A0A5R8YQM6</accession>
<evidence type="ECO:0000313" key="6">
    <source>
        <dbReference type="EMBL" id="TLP55782.1"/>
    </source>
</evidence>
<feature type="DNA-binding region" description="H-T-H motif" evidence="4">
    <location>
        <begin position="45"/>
        <end position="64"/>
    </location>
</feature>
<dbReference type="InterPro" id="IPR041347">
    <property type="entry name" value="MftR_C"/>
</dbReference>
<dbReference type="PROSITE" id="PS50977">
    <property type="entry name" value="HTH_TETR_2"/>
    <property type="match status" value="1"/>
</dbReference>
<reference evidence="6" key="1">
    <citation type="submission" date="2019-05" db="EMBL/GenBank/DDBJ databases">
        <title>Isolation, diversity and antifungal activity of Actinobacteria from wheat.</title>
        <authorList>
            <person name="Yu B."/>
        </authorList>
    </citation>
    <scope>NUCLEOTIDE SEQUENCE [LARGE SCALE GENOMIC DNA]</scope>
    <source>
        <strain evidence="6">NEAU-HEGS1-5</strain>
    </source>
</reference>
<name>A0A5R8YQM6_9ACTN</name>